<keyword evidence="5" id="KW-0762">Sugar transport</keyword>
<keyword evidence="4" id="KW-1003">Cell membrane</keyword>
<dbReference type="CDD" id="cd03215">
    <property type="entry name" value="ABC_Carb_Monos_II"/>
    <property type="match status" value="1"/>
</dbReference>
<dbReference type="Pfam" id="PF00005">
    <property type="entry name" value="ABC_tran"/>
    <property type="match status" value="2"/>
</dbReference>
<dbReference type="InterPro" id="IPR003593">
    <property type="entry name" value="AAA+_ATPase"/>
</dbReference>
<dbReference type="GO" id="GO:0005886">
    <property type="term" value="C:plasma membrane"/>
    <property type="evidence" value="ECO:0007669"/>
    <property type="project" value="UniProtKB-SubCell"/>
</dbReference>
<feature type="domain" description="ABC transporter" evidence="11">
    <location>
        <begin position="11"/>
        <end position="246"/>
    </location>
</feature>
<dbReference type="OrthoDB" id="9805029at2"/>
<dbReference type="GO" id="GO:0005524">
    <property type="term" value="F:ATP binding"/>
    <property type="evidence" value="ECO:0007669"/>
    <property type="project" value="UniProtKB-KW"/>
</dbReference>
<dbReference type="SUPFAM" id="SSF52540">
    <property type="entry name" value="P-loop containing nucleoside triphosphate hydrolases"/>
    <property type="match status" value="2"/>
</dbReference>
<dbReference type="InterPro" id="IPR003439">
    <property type="entry name" value="ABC_transporter-like_ATP-bd"/>
</dbReference>
<keyword evidence="13" id="KW-1185">Reference proteome</keyword>
<sequence length="507" mass="54712">MEVPATNVPAIELIGIDKKFGPVHANKNINLTVAKGSIHGIIGENGAGKSTLMSILYGFYQADSGDIKVGGQSTVIKDSQTAISCGIGMVHQHFMLVENFTVLENIMLGAEGGALLAKGTAAARATLKQLETDYGLDVDPDAVVEELPVGRQQRVEILKALYRGADILILDEPTGVLTPAEADHLFKILRVLRDQGKTVILITHKLREIMAITDTVSVMRRGEMVATRKTAETTVEELAELMVGRRVLLRVDKQPASPRDVLLSVKNLTVKDSRGVVMVDNVSFDVRAGEIVGIAGVAGNGQSELLEAIAGIRKPVSGEILIEGAPVTGYDPARLRRIGLGHIPEDRHHMGLVLAFEESQNAILGYHRDQRYGKGPFLDPKAIRTAAEAEIAKYDIRPPNPRLKTANFSGGNQQKIVVAREIERDPTVLIIGQPTRGVDIGAIEFIHRRIVETRDAGKALLLVSVELDEIRALSDRILVMFAGKVVGEKTADADEQTLGLMMAGIAA</sequence>
<name>A0A1Q9A976_9HYPH</name>
<evidence type="ECO:0000256" key="7">
    <source>
        <dbReference type="ARBA" id="ARBA00022741"/>
    </source>
</evidence>
<evidence type="ECO:0000256" key="6">
    <source>
        <dbReference type="ARBA" id="ARBA00022737"/>
    </source>
</evidence>
<keyword evidence="10" id="KW-0472">Membrane</keyword>
<comment type="subcellular location">
    <subcellularLocation>
        <location evidence="1">Cell membrane</location>
        <topology evidence="1">Peripheral membrane protein</topology>
    </subcellularLocation>
</comment>
<comment type="similarity">
    <text evidence="2">Belongs to the ABC transporter superfamily.</text>
</comment>
<accession>A0A1Q9A976</accession>
<dbReference type="AlphaFoldDB" id="A0A1Q9A976"/>
<dbReference type="GO" id="GO:0016887">
    <property type="term" value="F:ATP hydrolysis activity"/>
    <property type="evidence" value="ECO:0007669"/>
    <property type="project" value="InterPro"/>
</dbReference>
<dbReference type="CDD" id="cd03216">
    <property type="entry name" value="ABC_Carb_Monos_I"/>
    <property type="match status" value="1"/>
</dbReference>
<dbReference type="EMBL" id="MKIN01000020">
    <property type="protein sequence ID" value="OLP51120.1"/>
    <property type="molecule type" value="Genomic_DNA"/>
</dbReference>
<evidence type="ECO:0000256" key="2">
    <source>
        <dbReference type="ARBA" id="ARBA00005417"/>
    </source>
</evidence>
<evidence type="ECO:0000256" key="8">
    <source>
        <dbReference type="ARBA" id="ARBA00022840"/>
    </source>
</evidence>
<dbReference type="PROSITE" id="PS50893">
    <property type="entry name" value="ABC_TRANSPORTER_2"/>
    <property type="match status" value="2"/>
</dbReference>
<reference evidence="12 13" key="1">
    <citation type="submission" date="2016-09" db="EMBL/GenBank/DDBJ databases">
        <title>Rhizobium oryziradicis sp. nov., isolated from the root of rice.</title>
        <authorList>
            <person name="Zhao J."/>
            <person name="Zhang X."/>
        </authorList>
    </citation>
    <scope>NUCLEOTIDE SEQUENCE [LARGE SCALE GENOMIC DNA]</scope>
    <source>
        <strain evidence="12 13">14971</strain>
    </source>
</reference>
<protein>
    <submittedName>
        <fullName evidence="12">Heme ABC transporter ATP-binding protein</fullName>
    </submittedName>
</protein>
<keyword evidence="6" id="KW-0677">Repeat</keyword>
<keyword evidence="7" id="KW-0547">Nucleotide-binding</keyword>
<dbReference type="Gene3D" id="3.40.50.300">
    <property type="entry name" value="P-loop containing nucleotide triphosphate hydrolases"/>
    <property type="match status" value="2"/>
</dbReference>
<keyword evidence="3" id="KW-0813">Transport</keyword>
<dbReference type="FunFam" id="3.40.50.300:FF:000127">
    <property type="entry name" value="Ribose import ATP-binding protein RbsA"/>
    <property type="match status" value="1"/>
</dbReference>
<evidence type="ECO:0000256" key="4">
    <source>
        <dbReference type="ARBA" id="ARBA00022475"/>
    </source>
</evidence>
<comment type="caution">
    <text evidence="12">The sequence shown here is derived from an EMBL/GenBank/DDBJ whole genome shotgun (WGS) entry which is preliminary data.</text>
</comment>
<evidence type="ECO:0000256" key="10">
    <source>
        <dbReference type="ARBA" id="ARBA00023136"/>
    </source>
</evidence>
<gene>
    <name evidence="12" type="ORF">BJF91_06315</name>
</gene>
<feature type="domain" description="ABC transporter" evidence="11">
    <location>
        <begin position="263"/>
        <end position="507"/>
    </location>
</feature>
<evidence type="ECO:0000313" key="12">
    <source>
        <dbReference type="EMBL" id="OLP51120.1"/>
    </source>
</evidence>
<dbReference type="InterPro" id="IPR027417">
    <property type="entry name" value="P-loop_NTPase"/>
</dbReference>
<keyword evidence="8 12" id="KW-0067">ATP-binding</keyword>
<evidence type="ECO:0000259" key="11">
    <source>
        <dbReference type="PROSITE" id="PS50893"/>
    </source>
</evidence>
<proteinExistence type="inferred from homology"/>
<dbReference type="InterPro" id="IPR050107">
    <property type="entry name" value="ABC_carbohydrate_import_ATPase"/>
</dbReference>
<dbReference type="STRING" id="887144.BJF91_06315"/>
<organism evidence="12 13">
    <name type="scientific">Allorhizobium taibaishanense</name>
    <dbReference type="NCBI Taxonomy" id="887144"/>
    <lineage>
        <taxon>Bacteria</taxon>
        <taxon>Pseudomonadati</taxon>
        <taxon>Pseudomonadota</taxon>
        <taxon>Alphaproteobacteria</taxon>
        <taxon>Hyphomicrobiales</taxon>
        <taxon>Rhizobiaceae</taxon>
        <taxon>Rhizobium/Agrobacterium group</taxon>
        <taxon>Allorhizobium</taxon>
    </lineage>
</organism>
<dbReference type="PANTHER" id="PTHR43790">
    <property type="entry name" value="CARBOHYDRATE TRANSPORT ATP-BINDING PROTEIN MG119-RELATED"/>
    <property type="match status" value="1"/>
</dbReference>
<evidence type="ECO:0000256" key="3">
    <source>
        <dbReference type="ARBA" id="ARBA00022448"/>
    </source>
</evidence>
<dbReference type="SMART" id="SM00382">
    <property type="entry name" value="AAA"/>
    <property type="match status" value="2"/>
</dbReference>
<dbReference type="PROSITE" id="PS00211">
    <property type="entry name" value="ABC_TRANSPORTER_1"/>
    <property type="match status" value="1"/>
</dbReference>
<dbReference type="InterPro" id="IPR017871">
    <property type="entry name" value="ABC_transporter-like_CS"/>
</dbReference>
<evidence type="ECO:0000313" key="13">
    <source>
        <dbReference type="Proteomes" id="UP000185598"/>
    </source>
</evidence>
<evidence type="ECO:0000256" key="9">
    <source>
        <dbReference type="ARBA" id="ARBA00022967"/>
    </source>
</evidence>
<evidence type="ECO:0000256" key="1">
    <source>
        <dbReference type="ARBA" id="ARBA00004202"/>
    </source>
</evidence>
<dbReference type="PANTHER" id="PTHR43790:SF4">
    <property type="entry name" value="GUANOSINE IMPORT ATP-BINDING PROTEIN NUPO"/>
    <property type="match status" value="1"/>
</dbReference>
<evidence type="ECO:0000256" key="5">
    <source>
        <dbReference type="ARBA" id="ARBA00022597"/>
    </source>
</evidence>
<keyword evidence="9" id="KW-1278">Translocase</keyword>
<dbReference type="Proteomes" id="UP000185598">
    <property type="component" value="Unassembled WGS sequence"/>
</dbReference>